<sequence>MSENLSRQELRRQKELKEINQTEEKNNINQHDSKQKIPGVHAEENPPVAQFCSECGSKNIKPQNFVKTVDKNLV</sequence>
<feature type="compositionally biased region" description="Basic and acidic residues" evidence="1">
    <location>
        <begin position="1"/>
        <end position="35"/>
    </location>
</feature>
<organism evidence="2 4">
    <name type="scientific">Candidatus Methanofastidiosum methylothiophilum</name>
    <dbReference type="NCBI Taxonomy" id="1705564"/>
    <lineage>
        <taxon>Archaea</taxon>
        <taxon>Methanobacteriati</taxon>
        <taxon>Methanobacteriota</taxon>
        <taxon>Stenosarchaea group</taxon>
        <taxon>Candidatus Methanofastidiosia</taxon>
        <taxon>Candidatus Methanofastidiosales</taxon>
        <taxon>Candidatus Methanofastidiosaceae</taxon>
        <taxon>Candidatus Methanofastidiosum</taxon>
    </lineage>
</organism>
<evidence type="ECO:0000313" key="2">
    <source>
        <dbReference type="EMBL" id="KYC44845.1"/>
    </source>
</evidence>
<evidence type="ECO:0000313" key="4">
    <source>
        <dbReference type="Proteomes" id="UP000092401"/>
    </source>
</evidence>
<gene>
    <name evidence="2" type="ORF">APG10_01385</name>
    <name evidence="3" type="ORF">APG12_01539</name>
</gene>
<proteinExistence type="predicted"/>
<evidence type="ECO:0000313" key="5">
    <source>
        <dbReference type="Proteomes" id="UP000092403"/>
    </source>
</evidence>
<reference evidence="4 5" key="1">
    <citation type="journal article" date="2016" name="ISME J.">
        <title>Chasing the elusive Euryarchaeota class WSA2: genomes reveal a uniquely fastidious methyl-reducing methanogen.</title>
        <authorList>
            <person name="Nobu M.K."/>
            <person name="Narihiro T."/>
            <person name="Kuroda K."/>
            <person name="Mei R."/>
            <person name="Liu W.T."/>
        </authorList>
    </citation>
    <scope>NUCLEOTIDE SEQUENCE [LARGE SCALE GENOMIC DNA]</scope>
    <source>
        <strain evidence="2">B03fssc0709_Meth_Bin005</strain>
        <strain evidence="3">BMIXfssc0709_Meth_Bin006</strain>
    </source>
</reference>
<dbReference type="Proteomes" id="UP000092401">
    <property type="component" value="Unassembled WGS sequence"/>
</dbReference>
<accession>A0A150IWH2</accession>
<evidence type="ECO:0000256" key="1">
    <source>
        <dbReference type="SAM" id="MobiDB-lite"/>
    </source>
</evidence>
<evidence type="ECO:0000313" key="3">
    <source>
        <dbReference type="EMBL" id="KYC49343.1"/>
    </source>
</evidence>
<name>A0A150IJ45_9EURY</name>
<accession>A0A150IJ45</accession>
<dbReference type="EMBL" id="LNJC01000038">
    <property type="protein sequence ID" value="KYC49343.1"/>
    <property type="molecule type" value="Genomic_DNA"/>
</dbReference>
<feature type="region of interest" description="Disordered" evidence="1">
    <location>
        <begin position="1"/>
        <end position="45"/>
    </location>
</feature>
<dbReference type="Proteomes" id="UP000092403">
    <property type="component" value="Unassembled WGS sequence"/>
</dbReference>
<comment type="caution">
    <text evidence="2">The sequence shown here is derived from an EMBL/GenBank/DDBJ whole genome shotgun (WGS) entry which is preliminary data.</text>
</comment>
<protein>
    <submittedName>
        <fullName evidence="2">Uncharacterized protein</fullName>
    </submittedName>
</protein>
<dbReference type="AlphaFoldDB" id="A0A150IJ45"/>
<dbReference type="EMBL" id="LNGE01000040">
    <property type="protein sequence ID" value="KYC44845.1"/>
    <property type="molecule type" value="Genomic_DNA"/>
</dbReference>